<feature type="region of interest" description="Disordered" evidence="1">
    <location>
        <begin position="49"/>
        <end position="80"/>
    </location>
</feature>
<dbReference type="AlphaFoldDB" id="A0ABD3SGD0"/>
<gene>
    <name evidence="3" type="ORF">ACHAXA_002900</name>
</gene>
<dbReference type="InterPro" id="IPR001214">
    <property type="entry name" value="SET_dom"/>
</dbReference>
<dbReference type="EMBL" id="JALLPB020000034">
    <property type="protein sequence ID" value="KAL3823559.1"/>
    <property type="molecule type" value="Genomic_DNA"/>
</dbReference>
<dbReference type="InterPro" id="IPR046341">
    <property type="entry name" value="SET_dom_sf"/>
</dbReference>
<name>A0ABD3SGD0_9STRA</name>
<feature type="region of interest" description="Disordered" evidence="1">
    <location>
        <begin position="268"/>
        <end position="288"/>
    </location>
</feature>
<dbReference type="Proteomes" id="UP001530377">
    <property type="component" value="Unassembled WGS sequence"/>
</dbReference>
<feature type="compositionally biased region" description="Low complexity" evidence="1">
    <location>
        <begin position="55"/>
        <end position="68"/>
    </location>
</feature>
<dbReference type="CDD" id="cd10527">
    <property type="entry name" value="SET_LSMT"/>
    <property type="match status" value="1"/>
</dbReference>
<evidence type="ECO:0000259" key="2">
    <source>
        <dbReference type="PROSITE" id="PS50280"/>
    </source>
</evidence>
<feature type="region of interest" description="Disordered" evidence="1">
    <location>
        <begin position="141"/>
        <end position="169"/>
    </location>
</feature>
<protein>
    <recommendedName>
        <fullName evidence="2">SET domain-containing protein</fullName>
    </recommendedName>
</protein>
<feature type="domain" description="SET" evidence="2">
    <location>
        <begin position="100"/>
        <end position="414"/>
    </location>
</feature>
<comment type="caution">
    <text evidence="3">The sequence shown here is derived from an EMBL/GenBank/DDBJ whole genome shotgun (WGS) entry which is preliminary data.</text>
</comment>
<evidence type="ECO:0000256" key="1">
    <source>
        <dbReference type="SAM" id="MobiDB-lite"/>
    </source>
</evidence>
<accession>A0ABD3SGD0</accession>
<reference evidence="3 4" key="1">
    <citation type="submission" date="2024-10" db="EMBL/GenBank/DDBJ databases">
        <title>Updated reference genomes for cyclostephanoid diatoms.</title>
        <authorList>
            <person name="Roberts W.R."/>
            <person name="Alverson A.J."/>
        </authorList>
    </citation>
    <scope>NUCLEOTIDE SEQUENCE [LARGE SCALE GENOMIC DNA]</scope>
    <source>
        <strain evidence="3 4">AJA228-03</strain>
    </source>
</reference>
<dbReference type="InterPro" id="IPR050600">
    <property type="entry name" value="SETD3_SETD6_MTase"/>
</dbReference>
<dbReference type="SUPFAM" id="SSF82199">
    <property type="entry name" value="SET domain"/>
    <property type="match status" value="1"/>
</dbReference>
<dbReference type="PANTHER" id="PTHR13271">
    <property type="entry name" value="UNCHARACTERIZED PUTATIVE METHYLTRANSFERASE"/>
    <property type="match status" value="1"/>
</dbReference>
<dbReference type="PANTHER" id="PTHR13271:SF151">
    <property type="entry name" value="SET DOMAIN-CONTAINING PROTEIN 4"/>
    <property type="match status" value="1"/>
</dbReference>
<keyword evidence="4" id="KW-1185">Reference proteome</keyword>
<dbReference type="Gene3D" id="3.90.1410.10">
    <property type="entry name" value="set domain protein methyltransferase, domain 1"/>
    <property type="match status" value="1"/>
</dbReference>
<feature type="compositionally biased region" description="Acidic residues" evidence="1">
    <location>
        <begin position="151"/>
        <end position="169"/>
    </location>
</feature>
<sequence length="617" mass="67745">MSKNKIIKNNPTRVRPTVYIADILMAPFAGKFVKALAFAASTPSYSTIPLRQHSQRQQQQQQQQQVEQPHADTSTSSGPGVVVDITKMCRSFGVDEPGATNLYLHCSEITGRRGLRVRREVRDGDVVLSIPLSSCLRDDNPPSWYRGVTSDADDDDENDGNDGDDESDDAMAWSTRLAALVLDVIDPPYREASNDLEGGGGGLGGEEYSRWEAWRASLPDASDLRASLPVHWDERAACSARCTSLEIAIDESYFARANAISRLVGVRGGRRDRGRRTPGSSTPPRMADGVDLNVGSKEIESDTMEFRRKCHDALDIVQTRACRVDRKCEDGVQWGPPLRVIAPVFDYINHGSSSSSGMTTIVDGRRRRPPRIRGGANARFGVEDMRLFDLREARLVVRATRDIMMGEEVLIDYGDSTRPQWRCLASYGFVPSEEVEGVWSDGDDDDDSNANIVNASVYDRKDSEVAVAEDDDVAELWMNGRRFEVDSLSVPFELVEVAAAQALLDDDAPISEFDLEDGDEEDEGIEGGLIGENAGSLAPSVARAIAKRATETAFNLIIEPEIASLEEDLETPGFVCAMSLAASLRWSQHRVLLTFAENLKEFYSNSSSASSLSTTEG</sequence>
<evidence type="ECO:0000313" key="3">
    <source>
        <dbReference type="EMBL" id="KAL3823559.1"/>
    </source>
</evidence>
<dbReference type="PROSITE" id="PS50280">
    <property type="entry name" value="SET"/>
    <property type="match status" value="1"/>
</dbReference>
<organism evidence="3 4">
    <name type="scientific">Cyclostephanos tholiformis</name>
    <dbReference type="NCBI Taxonomy" id="382380"/>
    <lineage>
        <taxon>Eukaryota</taxon>
        <taxon>Sar</taxon>
        <taxon>Stramenopiles</taxon>
        <taxon>Ochrophyta</taxon>
        <taxon>Bacillariophyta</taxon>
        <taxon>Coscinodiscophyceae</taxon>
        <taxon>Thalassiosirophycidae</taxon>
        <taxon>Stephanodiscales</taxon>
        <taxon>Stephanodiscaceae</taxon>
        <taxon>Cyclostephanos</taxon>
    </lineage>
</organism>
<proteinExistence type="predicted"/>
<evidence type="ECO:0000313" key="4">
    <source>
        <dbReference type="Proteomes" id="UP001530377"/>
    </source>
</evidence>